<evidence type="ECO:0000256" key="5">
    <source>
        <dbReference type="ARBA" id="ARBA00022801"/>
    </source>
</evidence>
<dbReference type="Pfam" id="PF10462">
    <property type="entry name" value="Peptidase_M66"/>
    <property type="match status" value="1"/>
</dbReference>
<dbReference type="SUPFAM" id="SSF55486">
    <property type="entry name" value="Metalloproteases ('zincins'), catalytic domain"/>
    <property type="match status" value="1"/>
</dbReference>
<feature type="binding site" evidence="8">
    <location>
        <position position="316"/>
    </location>
    <ligand>
        <name>Zn(2+)</name>
        <dbReference type="ChEBI" id="CHEBI:29105"/>
        <note>catalytic</note>
    </ligand>
</feature>
<evidence type="ECO:0000313" key="10">
    <source>
        <dbReference type="EMBL" id="PEH43785.1"/>
    </source>
</evidence>
<accession>A0A2A7SKG0</accession>
<evidence type="ECO:0000313" key="11">
    <source>
        <dbReference type="Proteomes" id="UP000220629"/>
    </source>
</evidence>
<evidence type="ECO:0000256" key="1">
    <source>
        <dbReference type="ARBA" id="ARBA00005693"/>
    </source>
</evidence>
<dbReference type="GO" id="GO:0004222">
    <property type="term" value="F:metalloendopeptidase activity"/>
    <property type="evidence" value="ECO:0007669"/>
    <property type="project" value="UniProtKB-UniRule"/>
</dbReference>
<evidence type="ECO:0000256" key="2">
    <source>
        <dbReference type="ARBA" id="ARBA00018800"/>
    </source>
</evidence>
<protein>
    <recommendedName>
        <fullName evidence="2">Dictomallein</fullName>
    </recommendedName>
</protein>
<evidence type="ECO:0000259" key="9">
    <source>
        <dbReference type="PROSITE" id="PS51694"/>
    </source>
</evidence>
<evidence type="ECO:0000256" key="7">
    <source>
        <dbReference type="ARBA" id="ARBA00023049"/>
    </source>
</evidence>
<feature type="active site" evidence="8">
    <location>
        <position position="317"/>
    </location>
</feature>
<gene>
    <name evidence="10" type="ORF">CRM94_15585</name>
</gene>
<evidence type="ECO:0000256" key="8">
    <source>
        <dbReference type="PROSITE-ProRule" id="PRU01031"/>
    </source>
</evidence>
<feature type="binding site" evidence="8">
    <location>
        <position position="326"/>
    </location>
    <ligand>
        <name>Zn(2+)</name>
        <dbReference type="ChEBI" id="CHEBI:29105"/>
        <note>catalytic</note>
    </ligand>
</feature>
<proteinExistence type="inferred from homology"/>
<sequence length="593" mass="63705">MLALAGLLVLAQEHDAFAQSAPSGKIEFAQTHVVPRSGGTRLAPVPIIHRQALLLFTPDTPVPAGVQPYLDVRQGATTVYSVPLTPPAGLPGILESGLTQAKLQPYSTAAWSAVVPAADVVPQYSLGIRYGNGASLDATPVKWARPARFTIGRLSLVLWPTAQDPTTSEVPISKLARDYYGSIPVSTLNYFDYTTLKLDYAVLQGGNHAPRKYTRFADVTADGANDLYGKLLKPFAIRASLANTGRGLLIRDAKGATVYGDSSPYSFGSYIGIGWYYDAAKGKYQDANTFGYSGGWTGWAATWNYASGQCGNLFAHELGHSLGLSHFTEGTAKQWGIADEYPNDGINGPNNPWGFDTVHNQFRTWYRVNADGPVIDKATGQSVGKHDPMNGGEDGNAVACYPQFTAYQAMKMQNWLDTTPTLADQAATPGVYRWNGTTLRYDATSVADGALAPVKIDTPVATLIGTLTASSTDGTSQVYPPLFAKSGNVFALPSPFGSGLPALYADARYFVKISYADGSVDYALIPDKEITGTTQLDTFSLNLDLQRDPRRVELFHSRKAYPAITEQDSELIHTRDIEAPAVDQLPAPVVVGS</sequence>
<keyword evidence="4 8" id="KW-0479">Metal-binding</keyword>
<comment type="caution">
    <text evidence="10">The sequence shown here is derived from an EMBL/GenBank/DDBJ whole genome shotgun (WGS) entry which is preliminary data.</text>
</comment>
<dbReference type="Proteomes" id="UP000220629">
    <property type="component" value="Unassembled WGS sequence"/>
</dbReference>
<evidence type="ECO:0000256" key="6">
    <source>
        <dbReference type="ARBA" id="ARBA00022833"/>
    </source>
</evidence>
<dbReference type="EMBL" id="PDDY01000001">
    <property type="protein sequence ID" value="PEH43785.1"/>
    <property type="molecule type" value="Genomic_DNA"/>
</dbReference>
<dbReference type="InterPro" id="IPR051256">
    <property type="entry name" value="Dictomallein"/>
</dbReference>
<dbReference type="Pfam" id="PF12561">
    <property type="entry name" value="TagA"/>
    <property type="match status" value="1"/>
</dbReference>
<dbReference type="GO" id="GO:0046872">
    <property type="term" value="F:metal ion binding"/>
    <property type="evidence" value="ECO:0007669"/>
    <property type="project" value="UniProtKB-UniRule"/>
</dbReference>
<dbReference type="InterPro" id="IPR024079">
    <property type="entry name" value="MetalloPept_cat_dom_sf"/>
</dbReference>
<dbReference type="PROSITE" id="PS51694">
    <property type="entry name" value="PEPTIDASE_M66"/>
    <property type="match status" value="1"/>
</dbReference>
<keyword evidence="3 8" id="KW-0645">Protease</keyword>
<evidence type="ECO:0000256" key="4">
    <source>
        <dbReference type="ARBA" id="ARBA00022723"/>
    </source>
</evidence>
<dbReference type="Gene3D" id="3.40.390.10">
    <property type="entry name" value="Collagenase (Catalytic Domain)"/>
    <property type="match status" value="1"/>
</dbReference>
<keyword evidence="7 8" id="KW-0482">Metalloprotease</keyword>
<organism evidence="10 11">
    <name type="scientific">Burkholderia gladioli</name>
    <name type="common">Pseudomonas marginata</name>
    <name type="synonym">Phytomonas marginata</name>
    <dbReference type="NCBI Taxonomy" id="28095"/>
    <lineage>
        <taxon>Bacteria</taxon>
        <taxon>Pseudomonadati</taxon>
        <taxon>Pseudomonadota</taxon>
        <taxon>Betaproteobacteria</taxon>
        <taxon>Burkholderiales</taxon>
        <taxon>Burkholderiaceae</taxon>
        <taxon>Burkholderia</taxon>
    </lineage>
</organism>
<name>A0A2A7SKG0_BURGA</name>
<dbReference type="AlphaFoldDB" id="A0A2A7SKG0"/>
<feature type="domain" description="Peptidase M66" evidence="9">
    <location>
        <begin position="146"/>
        <end position="422"/>
    </location>
</feature>
<dbReference type="PANTHER" id="PTHR39540">
    <property type="match status" value="1"/>
</dbReference>
<dbReference type="InterPro" id="IPR022218">
    <property type="entry name" value="TagA_dom"/>
</dbReference>
<dbReference type="GO" id="GO:0006508">
    <property type="term" value="P:proteolysis"/>
    <property type="evidence" value="ECO:0007669"/>
    <property type="project" value="UniProtKB-UniRule"/>
</dbReference>
<comment type="similarity">
    <text evidence="1">Belongs to the dictomallein family.</text>
</comment>
<comment type="cofactor">
    <cofactor evidence="8">
        <name>Zn(2+)</name>
        <dbReference type="ChEBI" id="CHEBI:29105"/>
    </cofactor>
    <text evidence="8">Binds 1 zinc ion per subunit.</text>
</comment>
<dbReference type="InterPro" id="IPR019503">
    <property type="entry name" value="Peptidase_M66_dom"/>
</dbReference>
<keyword evidence="6 8" id="KW-0862">Zinc</keyword>
<evidence type="ECO:0000256" key="3">
    <source>
        <dbReference type="ARBA" id="ARBA00022670"/>
    </source>
</evidence>
<keyword evidence="5 8" id="KW-0378">Hydrolase</keyword>
<reference evidence="11" key="1">
    <citation type="submission" date="2017-09" db="EMBL/GenBank/DDBJ databases">
        <title>FDA dAtabase for Regulatory Grade micrObial Sequences (FDA-ARGOS): Supporting development and validation of Infectious Disease Dx tests.</title>
        <authorList>
            <person name="Minogue T."/>
            <person name="Wolcott M."/>
            <person name="Wasieloski L."/>
            <person name="Aguilar W."/>
            <person name="Moore D."/>
            <person name="Tallon L."/>
            <person name="Sadzewicz L."/>
            <person name="Ott S."/>
            <person name="Zhao X."/>
            <person name="Nagaraj S."/>
            <person name="Vavikolanu K."/>
            <person name="Aluvathingal J."/>
            <person name="Nadendla S."/>
            <person name="Sichtig H."/>
        </authorList>
    </citation>
    <scope>NUCLEOTIDE SEQUENCE [LARGE SCALE GENOMIC DNA]</scope>
    <source>
        <strain evidence="11">FDAARGOS_390</strain>
    </source>
</reference>
<dbReference type="PANTHER" id="PTHR39540:SF1">
    <property type="entry name" value="DICTOMALLEIN-1-RELATED"/>
    <property type="match status" value="1"/>
</dbReference>
<feature type="binding site" evidence="8">
    <location>
        <position position="320"/>
    </location>
    <ligand>
        <name>Zn(2+)</name>
        <dbReference type="ChEBI" id="CHEBI:29105"/>
        <note>catalytic</note>
    </ligand>
</feature>